<evidence type="ECO:0000313" key="1">
    <source>
        <dbReference type="EMBL" id="PON72919.1"/>
    </source>
</evidence>
<comment type="caution">
    <text evidence="1">The sequence shown here is derived from an EMBL/GenBank/DDBJ whole genome shotgun (WGS) entry which is preliminary data.</text>
</comment>
<dbReference type="Proteomes" id="UP000237000">
    <property type="component" value="Unassembled WGS sequence"/>
</dbReference>
<gene>
    <name evidence="1" type="ORF">TorRG33x02_251040</name>
</gene>
<name>A0A2P5DHY6_TREOI</name>
<dbReference type="AlphaFoldDB" id="A0A2P5DHY6"/>
<proteinExistence type="predicted"/>
<reference evidence="2" key="1">
    <citation type="submission" date="2016-06" db="EMBL/GenBank/DDBJ databases">
        <title>Parallel loss of symbiosis genes in relatives of nitrogen-fixing non-legume Parasponia.</title>
        <authorList>
            <person name="Van Velzen R."/>
            <person name="Holmer R."/>
            <person name="Bu F."/>
            <person name="Rutten L."/>
            <person name="Van Zeijl A."/>
            <person name="Liu W."/>
            <person name="Santuari L."/>
            <person name="Cao Q."/>
            <person name="Sharma T."/>
            <person name="Shen D."/>
            <person name="Roswanjaya Y."/>
            <person name="Wardhani T."/>
            <person name="Kalhor M.S."/>
            <person name="Jansen J."/>
            <person name="Van den Hoogen J."/>
            <person name="Gungor B."/>
            <person name="Hartog M."/>
            <person name="Hontelez J."/>
            <person name="Verver J."/>
            <person name="Yang W.-C."/>
            <person name="Schijlen E."/>
            <person name="Repin R."/>
            <person name="Schilthuizen M."/>
            <person name="Schranz E."/>
            <person name="Heidstra R."/>
            <person name="Miyata K."/>
            <person name="Fedorova E."/>
            <person name="Kohlen W."/>
            <person name="Bisseling T."/>
            <person name="Smit S."/>
            <person name="Geurts R."/>
        </authorList>
    </citation>
    <scope>NUCLEOTIDE SEQUENCE [LARGE SCALE GENOMIC DNA]</scope>
    <source>
        <strain evidence="2">cv. RG33-2</strain>
    </source>
</reference>
<sequence>MQIRTSEHSNWQLALKEPPPYFQLIKFRLGSIQADPEAPSLGSKPQLRADRLRTSASVLAPSPLPLYCFSLR</sequence>
<evidence type="ECO:0000313" key="2">
    <source>
        <dbReference type="Proteomes" id="UP000237000"/>
    </source>
</evidence>
<protein>
    <submittedName>
        <fullName evidence="1">Uncharacterized protein</fullName>
    </submittedName>
</protein>
<accession>A0A2P5DHY6</accession>
<dbReference type="InParanoid" id="A0A2P5DHY6"/>
<keyword evidence="2" id="KW-1185">Reference proteome</keyword>
<organism evidence="1 2">
    <name type="scientific">Trema orientale</name>
    <name type="common">Charcoal tree</name>
    <name type="synonym">Celtis orientalis</name>
    <dbReference type="NCBI Taxonomy" id="63057"/>
    <lineage>
        <taxon>Eukaryota</taxon>
        <taxon>Viridiplantae</taxon>
        <taxon>Streptophyta</taxon>
        <taxon>Embryophyta</taxon>
        <taxon>Tracheophyta</taxon>
        <taxon>Spermatophyta</taxon>
        <taxon>Magnoliopsida</taxon>
        <taxon>eudicotyledons</taxon>
        <taxon>Gunneridae</taxon>
        <taxon>Pentapetalae</taxon>
        <taxon>rosids</taxon>
        <taxon>fabids</taxon>
        <taxon>Rosales</taxon>
        <taxon>Cannabaceae</taxon>
        <taxon>Trema</taxon>
    </lineage>
</organism>
<dbReference type="EMBL" id="JXTC01000269">
    <property type="protein sequence ID" value="PON72919.1"/>
    <property type="molecule type" value="Genomic_DNA"/>
</dbReference>